<feature type="region of interest" description="Disordered" evidence="1">
    <location>
        <begin position="384"/>
        <end position="421"/>
    </location>
</feature>
<dbReference type="VEuPathDB" id="FungiDB:MUCCIDRAFT_82178"/>
<evidence type="ECO:0000313" key="2">
    <source>
        <dbReference type="EMBL" id="OAD01795.1"/>
    </source>
</evidence>
<name>A0A168JZ68_MUCCL</name>
<sequence>MDNLIPFHAETRRDMKLTSNQRCVAPWGEFAGDNKEGKRTAANSWWDNEYSIHNGDSFEGHGSLPFKDAELPLCQDLLWRDYGQKQRRQAQSSSTGSRSSLSTTSSPSRQSVRIDTVPEDLSSSDSSGAPWSSNREYIKLSVYAIRKAAPIDNFWVRPEACCEALTRMANEVGLEPQTLEDDVPEASFWSMFQPSATSSPKTATPSPVLSSIKEQDEGKEYINGYESNRMLVAPPQTLAFSSQQDQLKDQAGSMEETTNPAMVYENESTAKITQEYSPTSQNDAQTVELKQDAQGDLLDFSVSPEPEIISNVQEQVAEEEPKLVGGNQGEKTLGSMNDKAEDEEKSIVYHIQDYTMKEEQTQQNASDMKLSDIVQAHYQPKLKLSDLIEQPLTPAKHQQAPPPPSAPSHPPRPRMTLADLM</sequence>
<dbReference type="Proteomes" id="UP000077051">
    <property type="component" value="Unassembled WGS sequence"/>
</dbReference>
<feature type="region of interest" description="Disordered" evidence="1">
    <location>
        <begin position="85"/>
        <end position="131"/>
    </location>
</feature>
<feature type="compositionally biased region" description="Low complexity" evidence="1">
    <location>
        <begin position="89"/>
        <end position="111"/>
    </location>
</feature>
<proteinExistence type="predicted"/>
<evidence type="ECO:0000256" key="1">
    <source>
        <dbReference type="SAM" id="MobiDB-lite"/>
    </source>
</evidence>
<dbReference type="AlphaFoldDB" id="A0A168JZ68"/>
<feature type="region of interest" description="Disordered" evidence="1">
    <location>
        <begin position="319"/>
        <end position="342"/>
    </location>
</feature>
<keyword evidence="3" id="KW-1185">Reference proteome</keyword>
<reference evidence="2 3" key="1">
    <citation type="submission" date="2015-06" db="EMBL/GenBank/DDBJ databases">
        <title>Expansion of signal transduction pathways in fungi by whole-genome duplication.</title>
        <authorList>
            <consortium name="DOE Joint Genome Institute"/>
            <person name="Corrochano L.M."/>
            <person name="Kuo A."/>
            <person name="Marcet-Houben M."/>
            <person name="Polaino S."/>
            <person name="Salamov A."/>
            <person name="Villalobos J.M."/>
            <person name="Alvarez M.I."/>
            <person name="Avalos J."/>
            <person name="Benito E.P."/>
            <person name="Benoit I."/>
            <person name="Burger G."/>
            <person name="Camino L.P."/>
            <person name="Canovas D."/>
            <person name="Cerda-Olmedo E."/>
            <person name="Cheng J.-F."/>
            <person name="Dominguez A."/>
            <person name="Elias M."/>
            <person name="Eslava A.P."/>
            <person name="Glaser F."/>
            <person name="Grimwood J."/>
            <person name="Gutierrez G."/>
            <person name="Heitman J."/>
            <person name="Henrissat B."/>
            <person name="Iturriaga E.A."/>
            <person name="Lang B.F."/>
            <person name="Lavin J.L."/>
            <person name="Lee S."/>
            <person name="Li W."/>
            <person name="Lindquist E."/>
            <person name="Lopez-Garcia S."/>
            <person name="Luque E.M."/>
            <person name="Marcos A.T."/>
            <person name="Martin J."/>
            <person name="Mccluskey K."/>
            <person name="Medina H.R."/>
            <person name="Miralles-Duran A."/>
            <person name="Miyazaki A."/>
            <person name="Munoz-Torres E."/>
            <person name="Oguiza J.A."/>
            <person name="Ohm R."/>
            <person name="Olmedo M."/>
            <person name="Orejas M."/>
            <person name="Ortiz-Castellanos L."/>
            <person name="Pisabarro A.G."/>
            <person name="Rodriguez-Romero J."/>
            <person name="Ruiz-Herrera J."/>
            <person name="Ruiz-Vazquez R."/>
            <person name="Sanz C."/>
            <person name="Schackwitz W."/>
            <person name="Schmutz J."/>
            <person name="Shahriari M."/>
            <person name="Shelest E."/>
            <person name="Silva-Franco F."/>
            <person name="Soanes D."/>
            <person name="Syed K."/>
            <person name="Tagua V.G."/>
            <person name="Talbot N.J."/>
            <person name="Thon M."/>
            <person name="De Vries R.P."/>
            <person name="Wiebenga A."/>
            <person name="Yadav J.S."/>
            <person name="Braun E.L."/>
            <person name="Baker S."/>
            <person name="Garre V."/>
            <person name="Horwitz B."/>
            <person name="Torres-Martinez S."/>
            <person name="Idnurm A."/>
            <person name="Herrera-Estrella A."/>
            <person name="Gabaldon T."/>
            <person name="Grigoriev I.V."/>
        </authorList>
    </citation>
    <scope>NUCLEOTIDE SEQUENCE [LARGE SCALE GENOMIC DNA]</scope>
    <source>
        <strain evidence="2 3">CBS 277.49</strain>
    </source>
</reference>
<comment type="caution">
    <text evidence="2">The sequence shown here is derived from an EMBL/GenBank/DDBJ whole genome shotgun (WGS) entry which is preliminary data.</text>
</comment>
<gene>
    <name evidence="2" type="ORF">MUCCIDRAFT_82178</name>
</gene>
<feature type="compositionally biased region" description="Pro residues" evidence="1">
    <location>
        <begin position="400"/>
        <end position="410"/>
    </location>
</feature>
<organism evidence="2 3">
    <name type="scientific">Mucor lusitanicus CBS 277.49</name>
    <dbReference type="NCBI Taxonomy" id="747725"/>
    <lineage>
        <taxon>Eukaryota</taxon>
        <taxon>Fungi</taxon>
        <taxon>Fungi incertae sedis</taxon>
        <taxon>Mucoromycota</taxon>
        <taxon>Mucoromycotina</taxon>
        <taxon>Mucoromycetes</taxon>
        <taxon>Mucorales</taxon>
        <taxon>Mucorineae</taxon>
        <taxon>Mucoraceae</taxon>
        <taxon>Mucor</taxon>
    </lineage>
</organism>
<dbReference type="OrthoDB" id="2289635at2759"/>
<dbReference type="EMBL" id="AMYB01000005">
    <property type="protein sequence ID" value="OAD01795.1"/>
    <property type="molecule type" value="Genomic_DNA"/>
</dbReference>
<evidence type="ECO:0000313" key="3">
    <source>
        <dbReference type="Proteomes" id="UP000077051"/>
    </source>
</evidence>
<protein>
    <submittedName>
        <fullName evidence="2">Uncharacterized protein</fullName>
    </submittedName>
</protein>
<accession>A0A168JZ68</accession>